<dbReference type="CDD" id="cd02022">
    <property type="entry name" value="DPCK"/>
    <property type="match status" value="1"/>
</dbReference>
<dbReference type="GO" id="GO:0005737">
    <property type="term" value="C:cytoplasm"/>
    <property type="evidence" value="ECO:0007669"/>
    <property type="project" value="UniProtKB-SubCell"/>
</dbReference>
<dbReference type="FunFam" id="3.40.50.300:FF:000991">
    <property type="entry name" value="Dephospho-CoA kinase"/>
    <property type="match status" value="1"/>
</dbReference>
<keyword evidence="7 8" id="KW-0173">Coenzyme A biosynthesis</keyword>
<dbReference type="RefSeq" id="WP_155702681.1">
    <property type="nucleotide sequence ID" value="NZ_CP034235.1"/>
</dbReference>
<feature type="binding site" evidence="8">
    <location>
        <begin position="10"/>
        <end position="15"/>
    </location>
    <ligand>
        <name>ATP</name>
        <dbReference type="ChEBI" id="CHEBI:30616"/>
    </ligand>
</feature>
<evidence type="ECO:0000256" key="1">
    <source>
        <dbReference type="ARBA" id="ARBA00009018"/>
    </source>
</evidence>
<dbReference type="EMBL" id="CP034235">
    <property type="protein sequence ID" value="QGQ97577.1"/>
    <property type="molecule type" value="Genomic_DNA"/>
</dbReference>
<dbReference type="GO" id="GO:0015937">
    <property type="term" value="P:coenzyme A biosynthetic process"/>
    <property type="evidence" value="ECO:0007669"/>
    <property type="project" value="UniProtKB-UniRule"/>
</dbReference>
<dbReference type="GO" id="GO:0004140">
    <property type="term" value="F:dephospho-CoA kinase activity"/>
    <property type="evidence" value="ECO:0007669"/>
    <property type="project" value="UniProtKB-UniRule"/>
</dbReference>
<dbReference type="GO" id="GO:0005524">
    <property type="term" value="F:ATP binding"/>
    <property type="evidence" value="ECO:0007669"/>
    <property type="project" value="UniProtKB-UniRule"/>
</dbReference>
<comment type="subcellular location">
    <subcellularLocation>
        <location evidence="8">Cytoplasm</location>
    </subcellularLocation>
</comment>
<evidence type="ECO:0000256" key="2">
    <source>
        <dbReference type="ARBA" id="ARBA00022490"/>
    </source>
</evidence>
<keyword evidence="4 8" id="KW-0547">Nucleotide-binding</keyword>
<dbReference type="Proteomes" id="UP000426246">
    <property type="component" value="Chromosome"/>
</dbReference>
<evidence type="ECO:0000256" key="3">
    <source>
        <dbReference type="ARBA" id="ARBA00022679"/>
    </source>
</evidence>
<reference evidence="11" key="1">
    <citation type="submission" date="2018-11" db="EMBL/GenBank/DDBJ databases">
        <title>Complete genome sequence of Paenibacillus sp. ML311-T8.</title>
        <authorList>
            <person name="Nam Y.-D."/>
            <person name="Kang J."/>
            <person name="Chung W.-H."/>
            <person name="Park Y.S."/>
        </authorList>
    </citation>
    <scope>NUCLEOTIDE SEQUENCE [LARGE SCALE GENOMIC DNA]</scope>
    <source>
        <strain evidence="11">ML311-T8</strain>
    </source>
</reference>
<dbReference type="SUPFAM" id="SSF52540">
    <property type="entry name" value="P-loop containing nucleoside triphosphate hydrolases"/>
    <property type="match status" value="1"/>
</dbReference>
<dbReference type="PANTHER" id="PTHR10695">
    <property type="entry name" value="DEPHOSPHO-COA KINASE-RELATED"/>
    <property type="match status" value="1"/>
</dbReference>
<evidence type="ECO:0000313" key="10">
    <source>
        <dbReference type="EMBL" id="QGQ97577.1"/>
    </source>
</evidence>
<dbReference type="UniPathway" id="UPA00241">
    <property type="reaction ID" value="UER00356"/>
</dbReference>
<comment type="catalytic activity">
    <reaction evidence="8">
        <text>3'-dephospho-CoA + ATP = ADP + CoA + H(+)</text>
        <dbReference type="Rhea" id="RHEA:18245"/>
        <dbReference type="ChEBI" id="CHEBI:15378"/>
        <dbReference type="ChEBI" id="CHEBI:30616"/>
        <dbReference type="ChEBI" id="CHEBI:57287"/>
        <dbReference type="ChEBI" id="CHEBI:57328"/>
        <dbReference type="ChEBI" id="CHEBI:456216"/>
        <dbReference type="EC" id="2.7.1.24"/>
    </reaction>
</comment>
<comment type="similarity">
    <text evidence="1 8">Belongs to the CoaE family.</text>
</comment>
<dbReference type="OrthoDB" id="9812943at2"/>
<dbReference type="Pfam" id="PF01121">
    <property type="entry name" value="CoaE"/>
    <property type="match status" value="1"/>
</dbReference>
<protein>
    <recommendedName>
        <fullName evidence="8 9">Dephospho-CoA kinase</fullName>
        <ecNumber evidence="8 9">2.7.1.24</ecNumber>
    </recommendedName>
    <alternativeName>
        <fullName evidence="8">Dephosphocoenzyme A kinase</fullName>
    </alternativeName>
</protein>
<name>A0A6B8RP00_9BACL</name>
<evidence type="ECO:0000313" key="11">
    <source>
        <dbReference type="Proteomes" id="UP000426246"/>
    </source>
</evidence>
<sequence length="198" mass="22419">MNIGLTGGIACGKSTVASMLVHLGAKLIDADQLAREVVMPGRPALQQIADRFGPEVIFPDGTLHRKALGAIIFNEPTARKDLDDITHPVIRQAMWDQMHKAEEADPDRLVVVDVPLLFESMLQSYFQKVMVVYVSEKLQLQRLMERDKLTLEEAKLRLKAQMPIEEKKQLADIVIDNSGDLAETEKQIQMFWQRKGER</sequence>
<keyword evidence="2 8" id="KW-0963">Cytoplasm</keyword>
<dbReference type="PANTHER" id="PTHR10695:SF46">
    <property type="entry name" value="BIFUNCTIONAL COENZYME A SYNTHASE-RELATED"/>
    <property type="match status" value="1"/>
</dbReference>
<dbReference type="InterPro" id="IPR027417">
    <property type="entry name" value="P-loop_NTPase"/>
</dbReference>
<keyword evidence="11" id="KW-1185">Reference proteome</keyword>
<dbReference type="HAMAP" id="MF_00376">
    <property type="entry name" value="Dephospho_CoA_kinase"/>
    <property type="match status" value="1"/>
</dbReference>
<dbReference type="PROSITE" id="PS51219">
    <property type="entry name" value="DPCK"/>
    <property type="match status" value="1"/>
</dbReference>
<evidence type="ECO:0000256" key="7">
    <source>
        <dbReference type="ARBA" id="ARBA00022993"/>
    </source>
</evidence>
<evidence type="ECO:0000256" key="9">
    <source>
        <dbReference type="NCBIfam" id="TIGR00152"/>
    </source>
</evidence>
<proteinExistence type="inferred from homology"/>
<organism evidence="10 11">
    <name type="scientific">Paenibacillus psychroresistens</name>
    <dbReference type="NCBI Taxonomy" id="1778678"/>
    <lineage>
        <taxon>Bacteria</taxon>
        <taxon>Bacillati</taxon>
        <taxon>Bacillota</taxon>
        <taxon>Bacilli</taxon>
        <taxon>Bacillales</taxon>
        <taxon>Paenibacillaceae</taxon>
        <taxon>Paenibacillus</taxon>
    </lineage>
</organism>
<dbReference type="InterPro" id="IPR001977">
    <property type="entry name" value="Depp_CoAkinase"/>
</dbReference>
<dbReference type="Gene3D" id="3.40.50.300">
    <property type="entry name" value="P-loop containing nucleotide triphosphate hydrolases"/>
    <property type="match status" value="1"/>
</dbReference>
<dbReference type="NCBIfam" id="TIGR00152">
    <property type="entry name" value="dephospho-CoA kinase"/>
    <property type="match status" value="1"/>
</dbReference>
<keyword evidence="3 8" id="KW-0808">Transferase</keyword>
<dbReference type="KEGG" id="ppsc:EHS13_23150"/>
<evidence type="ECO:0000256" key="5">
    <source>
        <dbReference type="ARBA" id="ARBA00022777"/>
    </source>
</evidence>
<comment type="function">
    <text evidence="8">Catalyzes the phosphorylation of the 3'-hydroxyl group of dephosphocoenzyme A to form coenzyme A.</text>
</comment>
<dbReference type="EC" id="2.7.1.24" evidence="8 9"/>
<evidence type="ECO:0000256" key="4">
    <source>
        <dbReference type="ARBA" id="ARBA00022741"/>
    </source>
</evidence>
<dbReference type="AlphaFoldDB" id="A0A6B8RP00"/>
<accession>A0A6B8RP00</accession>
<gene>
    <name evidence="8" type="primary">coaE</name>
    <name evidence="10" type="ORF">EHS13_23150</name>
</gene>
<evidence type="ECO:0000256" key="6">
    <source>
        <dbReference type="ARBA" id="ARBA00022840"/>
    </source>
</evidence>
<keyword evidence="6 8" id="KW-0067">ATP-binding</keyword>
<keyword evidence="5 8" id="KW-0418">Kinase</keyword>
<evidence type="ECO:0000256" key="8">
    <source>
        <dbReference type="HAMAP-Rule" id="MF_00376"/>
    </source>
</evidence>
<comment type="pathway">
    <text evidence="8">Cofactor biosynthesis; coenzyme A biosynthesis; CoA from (R)-pantothenate: step 5/5.</text>
</comment>